<dbReference type="Pfam" id="PF12263">
    <property type="entry name" value="DUF3611"/>
    <property type="match status" value="1"/>
</dbReference>
<dbReference type="GeneID" id="25726158"/>
<name>A0A0D2KCV8_9CHLO</name>
<feature type="transmembrane region" description="Helical" evidence="1">
    <location>
        <begin position="170"/>
        <end position="191"/>
    </location>
</feature>
<keyword evidence="3" id="KW-1185">Reference proteome</keyword>
<gene>
    <name evidence="2" type="ORF">MNEG_0040</name>
</gene>
<dbReference type="AlphaFoldDB" id="A0A0D2KCV8"/>
<keyword evidence="1" id="KW-0472">Membrane</keyword>
<feature type="transmembrane region" description="Helical" evidence="1">
    <location>
        <begin position="211"/>
        <end position="230"/>
    </location>
</feature>
<sequence length="258" mass="27339">MLTSVRASCVAAPLRRINGMPGLVKPACGAKIAARSPRTLARAEQDKVSSSVDQAAGKTKDAASAAVDRAVDTATKLRGALNQATLDLDITQLVRYNFLVQLVLTAISWAVVFFTAHASAKGPSLNPVSFILLIGVALAGYSTYLSFVYLTRSKKEGLGALDGWKQLNAFYEHATFNFIGAAAALLALFANLGTLMVSAKSSFSIEVLTQAASNTLAAHLVSLAFLTVLIRKITQAYQKLADWSAQLESLKAAMPKFG</sequence>
<feature type="transmembrane region" description="Helical" evidence="1">
    <location>
        <begin position="98"/>
        <end position="118"/>
    </location>
</feature>
<proteinExistence type="predicted"/>
<accession>A0A0D2KCV8</accession>
<dbReference type="EMBL" id="KK100224">
    <property type="protein sequence ID" value="KIZ07923.1"/>
    <property type="molecule type" value="Genomic_DNA"/>
</dbReference>
<protein>
    <submittedName>
        <fullName evidence="2">Uncharacterized protein</fullName>
    </submittedName>
</protein>
<evidence type="ECO:0000313" key="3">
    <source>
        <dbReference type="Proteomes" id="UP000054498"/>
    </source>
</evidence>
<evidence type="ECO:0000256" key="1">
    <source>
        <dbReference type="SAM" id="Phobius"/>
    </source>
</evidence>
<feature type="transmembrane region" description="Helical" evidence="1">
    <location>
        <begin position="130"/>
        <end position="150"/>
    </location>
</feature>
<organism evidence="2 3">
    <name type="scientific">Monoraphidium neglectum</name>
    <dbReference type="NCBI Taxonomy" id="145388"/>
    <lineage>
        <taxon>Eukaryota</taxon>
        <taxon>Viridiplantae</taxon>
        <taxon>Chlorophyta</taxon>
        <taxon>core chlorophytes</taxon>
        <taxon>Chlorophyceae</taxon>
        <taxon>CS clade</taxon>
        <taxon>Sphaeropleales</taxon>
        <taxon>Selenastraceae</taxon>
        <taxon>Monoraphidium</taxon>
    </lineage>
</organism>
<dbReference type="KEGG" id="mng:MNEG_0040"/>
<dbReference type="InterPro" id="IPR022051">
    <property type="entry name" value="DUF3611"/>
</dbReference>
<reference evidence="2 3" key="1">
    <citation type="journal article" date="2013" name="BMC Genomics">
        <title>Reconstruction of the lipid metabolism for the microalga Monoraphidium neglectum from its genome sequence reveals characteristics suitable for biofuel production.</title>
        <authorList>
            <person name="Bogen C."/>
            <person name="Al-Dilaimi A."/>
            <person name="Albersmeier A."/>
            <person name="Wichmann J."/>
            <person name="Grundmann M."/>
            <person name="Rupp O."/>
            <person name="Lauersen K.J."/>
            <person name="Blifernez-Klassen O."/>
            <person name="Kalinowski J."/>
            <person name="Goesmann A."/>
            <person name="Mussgnug J.H."/>
            <person name="Kruse O."/>
        </authorList>
    </citation>
    <scope>NUCLEOTIDE SEQUENCE [LARGE SCALE GENOMIC DNA]</scope>
    <source>
        <strain evidence="2 3">SAG 48.87</strain>
    </source>
</reference>
<keyword evidence="1" id="KW-0812">Transmembrane</keyword>
<dbReference type="RefSeq" id="XP_013906942.1">
    <property type="nucleotide sequence ID" value="XM_014051488.1"/>
</dbReference>
<dbReference type="OrthoDB" id="542304at2759"/>
<evidence type="ECO:0000313" key="2">
    <source>
        <dbReference type="EMBL" id="KIZ07923.1"/>
    </source>
</evidence>
<keyword evidence="1" id="KW-1133">Transmembrane helix</keyword>
<dbReference type="Proteomes" id="UP000054498">
    <property type="component" value="Unassembled WGS sequence"/>
</dbReference>